<evidence type="ECO:0000256" key="6">
    <source>
        <dbReference type="ARBA" id="ARBA00022692"/>
    </source>
</evidence>
<keyword evidence="4 13" id="KW-0328">Glycosyltransferase</keyword>
<keyword evidence="10 13" id="KW-0333">Golgi apparatus</keyword>
<evidence type="ECO:0000256" key="12">
    <source>
        <dbReference type="ARBA" id="ARBA00023211"/>
    </source>
</evidence>
<evidence type="ECO:0000256" key="7">
    <source>
        <dbReference type="ARBA" id="ARBA00022723"/>
    </source>
</evidence>
<dbReference type="InterPro" id="IPR029044">
    <property type="entry name" value="Nucleotide-diphossugar_trans"/>
</dbReference>
<comment type="function">
    <text evidence="13">Initiates complex N-linked carbohydrate formation. Essential for the conversion of high-mannose to hybrid and complex N-glycans.</text>
</comment>
<dbReference type="GO" id="GO:0047223">
    <property type="term" value="F:beta-1,3-galactosyl-O-glycosyl-glycoprotein beta-1,3-N-acetylglucosaminyltransferase activity"/>
    <property type="evidence" value="ECO:0007669"/>
    <property type="project" value="TreeGrafter"/>
</dbReference>
<keyword evidence="11" id="KW-0472">Membrane</keyword>
<gene>
    <name evidence="15" type="primary">LOC108674805</name>
</gene>
<evidence type="ECO:0000256" key="13">
    <source>
        <dbReference type="RuleBase" id="RU368119"/>
    </source>
</evidence>
<evidence type="ECO:0000256" key="11">
    <source>
        <dbReference type="ARBA" id="ARBA00023136"/>
    </source>
</evidence>
<comment type="cofactor">
    <cofactor evidence="13">
        <name>Mn(2+)</name>
        <dbReference type="ChEBI" id="CHEBI:29035"/>
    </cofactor>
    <text evidence="13">The cofactor is mostly bound to the substrate.</text>
</comment>
<keyword evidence="12 13" id="KW-0464">Manganese</keyword>
<dbReference type="RefSeq" id="XP_018018263.2">
    <property type="nucleotide sequence ID" value="XM_018162774.2"/>
</dbReference>
<reference evidence="15" key="1">
    <citation type="submission" date="2025-08" db="UniProtKB">
        <authorList>
            <consortium name="RefSeq"/>
        </authorList>
    </citation>
    <scope>IDENTIFICATION</scope>
    <source>
        <tissue evidence="15">Whole organism</tissue>
    </source>
</reference>
<evidence type="ECO:0000256" key="9">
    <source>
        <dbReference type="ARBA" id="ARBA00022989"/>
    </source>
</evidence>
<dbReference type="InterPro" id="IPR052463">
    <property type="entry name" value="O-linked_mannose_GnT"/>
</dbReference>
<evidence type="ECO:0000256" key="8">
    <source>
        <dbReference type="ARBA" id="ARBA00022968"/>
    </source>
</evidence>
<evidence type="ECO:0000256" key="1">
    <source>
        <dbReference type="ARBA" id="ARBA00004323"/>
    </source>
</evidence>
<dbReference type="Proteomes" id="UP000694843">
    <property type="component" value="Unplaced"/>
</dbReference>
<evidence type="ECO:0000256" key="2">
    <source>
        <dbReference type="ARBA" id="ARBA00004922"/>
    </source>
</evidence>
<dbReference type="Gene3D" id="3.90.550.10">
    <property type="entry name" value="Spore Coat Polysaccharide Biosynthesis Protein SpsA, Chain A"/>
    <property type="match status" value="1"/>
</dbReference>
<protein>
    <recommendedName>
        <fullName evidence="13">Alpha-1,3-mannosyl-glycoprotein 2-beta-N-acetylglucosaminyltransferase</fullName>
        <shortName evidence="13">GNT-I</shortName>
        <shortName evidence="13">GlcNAc-T I</shortName>
        <ecNumber evidence="13">2.4.1.101</ecNumber>
    </recommendedName>
    <alternativeName>
        <fullName evidence="13">N-glycosyl-oligosaccharide-glycoprotein N-acetylglucosaminyltransferase I</fullName>
    </alternativeName>
</protein>
<dbReference type="SUPFAM" id="SSF53448">
    <property type="entry name" value="Nucleotide-diphospho-sugar transferases"/>
    <property type="match status" value="1"/>
</dbReference>
<evidence type="ECO:0000313" key="14">
    <source>
        <dbReference type="Proteomes" id="UP000694843"/>
    </source>
</evidence>
<keyword evidence="6" id="KW-0812">Transmembrane</keyword>
<proteinExistence type="inferred from homology"/>
<evidence type="ECO:0000256" key="4">
    <source>
        <dbReference type="ARBA" id="ARBA00022676"/>
    </source>
</evidence>
<dbReference type="InterPro" id="IPR004139">
    <property type="entry name" value="Glyco_trans_13"/>
</dbReference>
<dbReference type="AlphaFoldDB" id="A0A8B7NWX2"/>
<dbReference type="PANTHER" id="PTHR46396">
    <property type="entry name" value="PROTEIN O-LINKED-MANNOSE BETA-1,2-N-ACETYLGLUCOSAMINYLTRANSFERASE 1"/>
    <property type="match status" value="1"/>
</dbReference>
<dbReference type="KEGG" id="hazt:108674805"/>
<name>A0A8B7NWX2_HYAAZ</name>
<dbReference type="GeneID" id="108674805"/>
<evidence type="ECO:0000256" key="10">
    <source>
        <dbReference type="ARBA" id="ARBA00023034"/>
    </source>
</evidence>
<dbReference type="PANTHER" id="PTHR46396:SF2">
    <property type="entry name" value="ILEI_PANDER DOMAIN-CONTAINING PROTEIN"/>
    <property type="match status" value="1"/>
</dbReference>
<dbReference type="OrthoDB" id="6363392at2759"/>
<keyword evidence="8 13" id="KW-0735">Signal-anchor</keyword>
<sequence length="427" mass="49392">MGRQRKKVYPCLLDLRSFIVHARKSQDLQGDNIPVLMIGSGARMPRMADQVTTIRRNRYGSNTQLLWCIDSCSEQVRRLAAVISIQLHCAHSNNSFKKLRDRINAHVKMCITTALERFPAAQKLIVLEDDLQLAPDFLSYFRQCAMLMDIDSSVMFVNAYRYHAMPHTSLDPAALLRAQSYPYYGWMVRRSDAEYLLKNWISQSSEGDWDLYIKVHLVGKRRTILPEVPRTKHLRGPGVHVSAEVQESSYNRRPLNSLPDVQLRLARTWELAYDIDLALSLNASTVVDISQHPCRYKPIPQHKNTSYVIFITADGDMDETKSFFVVAKCLGLYASELHEHYEYVWRLRYHGTVFYIVGCPVSPYCLSAPEQWYTPTKEDIILASHHLQPQDISEMGKIRWRVAPQAPEEEFYLTNVREQPLTFYFPS</sequence>
<dbReference type="EC" id="2.4.1.101" evidence="13"/>
<keyword evidence="5" id="KW-0808">Transferase</keyword>
<dbReference type="GO" id="GO:0003827">
    <property type="term" value="F:alpha-1,3-mannosylglycoprotein 2-beta-N-acetylglucosaminyltransferase activity"/>
    <property type="evidence" value="ECO:0007669"/>
    <property type="project" value="UniProtKB-UniRule"/>
</dbReference>
<keyword evidence="9" id="KW-1133">Transmembrane helix</keyword>
<comment type="similarity">
    <text evidence="3 13">Belongs to the glycosyltransferase 13 family.</text>
</comment>
<accession>A0A8B7NWX2</accession>
<dbReference type="GO" id="GO:0000139">
    <property type="term" value="C:Golgi membrane"/>
    <property type="evidence" value="ECO:0007669"/>
    <property type="project" value="UniProtKB-SubCell"/>
</dbReference>
<dbReference type="GO" id="GO:0030145">
    <property type="term" value="F:manganese ion binding"/>
    <property type="evidence" value="ECO:0007669"/>
    <property type="project" value="UniProtKB-UniRule"/>
</dbReference>
<organism evidence="14 15">
    <name type="scientific">Hyalella azteca</name>
    <name type="common">Amphipod</name>
    <dbReference type="NCBI Taxonomy" id="294128"/>
    <lineage>
        <taxon>Eukaryota</taxon>
        <taxon>Metazoa</taxon>
        <taxon>Ecdysozoa</taxon>
        <taxon>Arthropoda</taxon>
        <taxon>Crustacea</taxon>
        <taxon>Multicrustacea</taxon>
        <taxon>Malacostraca</taxon>
        <taxon>Eumalacostraca</taxon>
        <taxon>Peracarida</taxon>
        <taxon>Amphipoda</taxon>
        <taxon>Senticaudata</taxon>
        <taxon>Talitrida</taxon>
        <taxon>Talitroidea</taxon>
        <taxon>Hyalellidae</taxon>
        <taxon>Hyalella</taxon>
    </lineage>
</organism>
<keyword evidence="14" id="KW-1185">Reference proteome</keyword>
<comment type="catalytic activity">
    <reaction evidence="13">
        <text>N(4)-(alpha-D-Man-(1-&gt;3)-[alpha-D-Man-(1-&gt;3)-[alpha-D-Man-(1-&gt;6)]-alpha-D-Man-(1-&gt;6)]-beta-D-Man-(1-&gt;4)-beta-D-GlcNAc-(1-&gt;4)-beta-D-GlcNAc)-L-asparaginyl-[protein] (N-glucan mannose isomer 5A1,2) + UDP-N-acetyl-alpha-D-glucosamine = N(4)-{beta-D-GlcNAc-(1-&gt;2)-alpha-D-Man-(1-&gt;3)-[alpha-D-Man-(1-&gt;3)-[alpha-D-Man-(1-&gt;6)]-alpha-D-Man-(1-&gt;6)]-beta-D-Man-(1-&gt;4)-beta-D-GlcNAc-(1-&gt;4)-beta-D-GlcNAc}-L-asparaginyl-[protein] + UDP + H(+)</text>
        <dbReference type="Rhea" id="RHEA:11456"/>
        <dbReference type="Rhea" id="RHEA-COMP:14367"/>
        <dbReference type="Rhea" id="RHEA-COMP:14368"/>
        <dbReference type="ChEBI" id="CHEBI:15378"/>
        <dbReference type="ChEBI" id="CHEBI:57705"/>
        <dbReference type="ChEBI" id="CHEBI:58223"/>
        <dbReference type="ChEBI" id="CHEBI:59087"/>
        <dbReference type="ChEBI" id="CHEBI:60625"/>
        <dbReference type="EC" id="2.4.1.101"/>
    </reaction>
</comment>
<dbReference type="GO" id="GO:0016266">
    <property type="term" value="P:protein O-linked glycosylation via N-acetyl-galactosamine"/>
    <property type="evidence" value="ECO:0007669"/>
    <property type="project" value="TreeGrafter"/>
</dbReference>
<comment type="subcellular location">
    <subcellularLocation>
        <location evidence="1 13">Golgi apparatus membrane</location>
        <topology evidence="1 13">Single-pass type II membrane protein</topology>
    </subcellularLocation>
</comment>
<evidence type="ECO:0000256" key="3">
    <source>
        <dbReference type="ARBA" id="ARBA00006492"/>
    </source>
</evidence>
<comment type="pathway">
    <text evidence="2 13">Protein modification; protein glycosylation.</text>
</comment>
<evidence type="ECO:0000313" key="15">
    <source>
        <dbReference type="RefSeq" id="XP_018018263.2"/>
    </source>
</evidence>
<keyword evidence="7 13" id="KW-0479">Metal-binding</keyword>
<evidence type="ECO:0000256" key="5">
    <source>
        <dbReference type="ARBA" id="ARBA00022679"/>
    </source>
</evidence>
<dbReference type="Pfam" id="PF03071">
    <property type="entry name" value="GNT-I"/>
    <property type="match status" value="1"/>
</dbReference>